<keyword evidence="3 9" id="KW-0812">Transmembrane</keyword>
<proteinExistence type="predicted"/>
<evidence type="ECO:0000313" key="12">
    <source>
        <dbReference type="RefSeq" id="XP_028130888.1"/>
    </source>
</evidence>
<dbReference type="FunFam" id="3.40.50.300:FF:000482">
    <property type="entry name" value="Multidrug resistance-associated protein member 4"/>
    <property type="match status" value="1"/>
</dbReference>
<feature type="transmembrane region" description="Helical" evidence="9">
    <location>
        <begin position="772"/>
        <end position="798"/>
    </location>
</feature>
<keyword evidence="5" id="KW-0067">ATP-binding</keyword>
<dbReference type="InterPro" id="IPR027417">
    <property type="entry name" value="P-loop_NTPase"/>
</dbReference>
<evidence type="ECO:0000256" key="8">
    <source>
        <dbReference type="SAM" id="MobiDB-lite"/>
    </source>
</evidence>
<evidence type="ECO:0000256" key="4">
    <source>
        <dbReference type="ARBA" id="ARBA00022741"/>
    </source>
</evidence>
<sequence>MEEIRNDQPPKKSNPIERTNAISRLFFCWLIPYFAKGYKRDLTEDDMYKHRSEHDSGSLGARLERRWSKHIKNNKNPAYWKVLIGTFFCEIFLLNILAFTTEGIRMAQPFLISKLLKVYEEIPTEESMNDIYLYAGLIIVTSFLNVIMVHRFNLAVMQIGMKMRIASCSLIYRKSLKLSKSALAETTIGQMVNLLSNDVGRFDQATHHLHHFYLAPIQTTVVMVLLYLVVGWTALLGTVFLLLSIPLQSWLGKKTSQFRLKTATRTDERVRLMNEIISGIQVIKMYTWEYSFAKLVEYVRKMEMKYIRKTSLIRGLLMSMTTVLNKGAVAISIITYVISGNTLTASYAYTVASYYRLLGSITMWFPQAVSQGSEMFISMKRIQSFLLFDELEADKYFEPGQELKEVKKQHKYITDKVLQTSNGSIHIKKASAKWLKSQPDNNLENINMDVTAGDVVAVVGSVGSGKSTLLHIIMKELELQSGSVDITGTVSYASQEPWLFGGSIRQNILFGEEFDQEKYDEVVKVCALERDFTLFPHGDRTLAGERGVTLSGGQRARINLARAVYKDADIYLLDDPLSAVDTHVGKHLFEECICGYLGNKCVVLVTHQLQHLKNIDKIYLMTNGKIAVSGSYSDIRESNTEYSKLLADIEEEEEETRRKSQRVATKSEKPEKEGAVQVLQRESTGSGNISDHVYMSYARAGGNLIKVFLLIFMFFFGQALDSLSDYFVTFWVNIQQWNSTKVIINATDPDAVVYHSFENWWLTPVFTSKNTVYFYTALVASVVIIVNIRSLSFYLWCIGASTKLHNKMFMNIVYSPMRFFNTNPSGRILNRFSKDIGSVDEVLPTTLLDTVQIALAVAAITTVIGSLTYWIMIPTVAIAVFFYFLRVIFLETSRDVKRVESVTRSPIYTHLTASLQGLTTIRAFRAQDILKEEFDRYQNLHSAAFFMYLAANRSFGFWLDFICVIYVGLVIVALVFVKSEQYGGNMGLALTQTLGLTGMFQWGMRQWSELENQMTSVERVQEYADLKQEDDEHSIEPPKTWPHAGEIQFDNMSLYYTTDDPPVLKNLSFTIKPSEKIGIVGRTGAGKSSLIQALFRLTHIEGRILVDDFDTKKISLKVLRSKISIIPQEPVLFSGTLRNNLDPFDEYTDEALWNALEEVELKQAVEELPAGLANKMAEGGTNFSVGQRQLVCLARAIVGNNKILVLDEATANVDPYTDALIQKTIRKKFANCTVLTIAHRLNTIMDSDKVLVMDAGQAVEFDHPFTLLQNINGVFYSLVMQTGKATAKNLFAIAEQSKMLRDNNTVF</sequence>
<dbReference type="Gene3D" id="3.40.50.300">
    <property type="entry name" value="P-loop containing nucleotide triphosphate hydrolases"/>
    <property type="match status" value="2"/>
</dbReference>
<dbReference type="PROSITE" id="PS50893">
    <property type="entry name" value="ABC_TRANSPORTER_2"/>
    <property type="match status" value="2"/>
</dbReference>
<feature type="domain" description="ABC transmembrane type-1" evidence="11">
    <location>
        <begin position="708"/>
        <end position="1012"/>
    </location>
</feature>
<feature type="region of interest" description="Disordered" evidence="8">
    <location>
        <begin position="653"/>
        <end position="676"/>
    </location>
</feature>
<dbReference type="GO" id="GO:0016887">
    <property type="term" value="F:ATP hydrolysis activity"/>
    <property type="evidence" value="ECO:0007669"/>
    <property type="project" value="InterPro"/>
</dbReference>
<dbReference type="InterPro" id="IPR003593">
    <property type="entry name" value="AAA+_ATPase"/>
</dbReference>
<dbReference type="PROSITE" id="PS50929">
    <property type="entry name" value="ABC_TM1F"/>
    <property type="match status" value="2"/>
</dbReference>
<reference evidence="12 13" key="1">
    <citation type="submission" date="2025-04" db="UniProtKB">
        <authorList>
            <consortium name="RefSeq"/>
        </authorList>
    </citation>
    <scope>IDENTIFICATION</scope>
    <source>
        <tissue evidence="12 13">Whole insect</tissue>
    </source>
</reference>
<name>A0A6P7F5B0_DIAVI</name>
<dbReference type="GO" id="GO:0005524">
    <property type="term" value="F:ATP binding"/>
    <property type="evidence" value="ECO:0007669"/>
    <property type="project" value="UniProtKB-KW"/>
</dbReference>
<evidence type="ECO:0000256" key="2">
    <source>
        <dbReference type="ARBA" id="ARBA00022448"/>
    </source>
</evidence>
<keyword evidence="7 9" id="KW-0472">Membrane</keyword>
<keyword evidence="6 9" id="KW-1133">Transmembrane helix</keyword>
<dbReference type="InterPro" id="IPR011527">
    <property type="entry name" value="ABC1_TM_dom"/>
</dbReference>
<keyword evidence="2" id="KW-0813">Transport</keyword>
<dbReference type="RefSeq" id="XP_028130888.1">
    <property type="nucleotide sequence ID" value="XM_028275087.1"/>
</dbReference>
<feature type="compositionally biased region" description="Basic and acidic residues" evidence="8">
    <location>
        <begin position="665"/>
        <end position="674"/>
    </location>
</feature>
<dbReference type="GO" id="GO:0140359">
    <property type="term" value="F:ABC-type transporter activity"/>
    <property type="evidence" value="ECO:0007669"/>
    <property type="project" value="InterPro"/>
</dbReference>
<dbReference type="InterPro" id="IPR003439">
    <property type="entry name" value="ABC_transporter-like_ATP-bd"/>
</dbReference>
<evidence type="ECO:0000256" key="1">
    <source>
        <dbReference type="ARBA" id="ARBA00004141"/>
    </source>
</evidence>
<feature type="domain" description="ABC transporter" evidence="10">
    <location>
        <begin position="1047"/>
        <end position="1280"/>
    </location>
</feature>
<feature type="transmembrane region" description="Helical" evidence="9">
    <location>
        <begin position="842"/>
        <end position="864"/>
    </location>
</feature>
<feature type="transmembrane region" description="Helical" evidence="9">
    <location>
        <begin position="78"/>
        <end position="99"/>
    </location>
</feature>
<dbReference type="FunFam" id="1.20.1560.10:FF:000026">
    <property type="entry name" value="Multidrug resistance-associated protein lethal(2)03659"/>
    <property type="match status" value="1"/>
</dbReference>
<dbReference type="SMART" id="SM00382">
    <property type="entry name" value="AAA"/>
    <property type="match status" value="2"/>
</dbReference>
<feature type="transmembrane region" description="Helical" evidence="9">
    <location>
        <begin position="704"/>
        <end position="720"/>
    </location>
</feature>
<protein>
    <submittedName>
        <fullName evidence="12 13">Multidrug resistance-associated protein 4-like isoform X1</fullName>
    </submittedName>
</protein>
<evidence type="ECO:0000256" key="6">
    <source>
        <dbReference type="ARBA" id="ARBA00022989"/>
    </source>
</evidence>
<evidence type="ECO:0000256" key="7">
    <source>
        <dbReference type="ARBA" id="ARBA00023136"/>
    </source>
</evidence>
<dbReference type="RefSeq" id="XP_028130889.1">
    <property type="nucleotide sequence ID" value="XM_028275088.1"/>
</dbReference>
<dbReference type="InterPro" id="IPR050173">
    <property type="entry name" value="ABC_transporter_C-like"/>
</dbReference>
<dbReference type="Pfam" id="PF00005">
    <property type="entry name" value="ABC_tran"/>
    <property type="match status" value="2"/>
</dbReference>
<dbReference type="PROSITE" id="PS00211">
    <property type="entry name" value="ABC_TRANSPORTER_1"/>
    <property type="match status" value="2"/>
</dbReference>
<feature type="domain" description="ABC transmembrane type-1" evidence="11">
    <location>
        <begin position="96"/>
        <end position="374"/>
    </location>
</feature>
<organism evidence="13">
    <name type="scientific">Diabrotica virgifera virgifera</name>
    <name type="common">western corn rootworm</name>
    <dbReference type="NCBI Taxonomy" id="50390"/>
    <lineage>
        <taxon>Eukaryota</taxon>
        <taxon>Metazoa</taxon>
        <taxon>Ecdysozoa</taxon>
        <taxon>Arthropoda</taxon>
        <taxon>Hexapoda</taxon>
        <taxon>Insecta</taxon>
        <taxon>Pterygota</taxon>
        <taxon>Neoptera</taxon>
        <taxon>Endopterygota</taxon>
        <taxon>Coleoptera</taxon>
        <taxon>Polyphaga</taxon>
        <taxon>Cucujiformia</taxon>
        <taxon>Chrysomeloidea</taxon>
        <taxon>Chrysomelidae</taxon>
        <taxon>Galerucinae</taxon>
        <taxon>Diabroticina</taxon>
        <taxon>Diabroticites</taxon>
        <taxon>Diabrotica</taxon>
    </lineage>
</organism>
<dbReference type="FunFam" id="3.40.50.300:FF:000163">
    <property type="entry name" value="Multidrug resistance-associated protein member 4"/>
    <property type="match status" value="1"/>
</dbReference>
<feature type="transmembrane region" description="Helical" evidence="9">
    <location>
        <begin position="312"/>
        <end position="338"/>
    </location>
</feature>
<evidence type="ECO:0000256" key="5">
    <source>
        <dbReference type="ARBA" id="ARBA00022840"/>
    </source>
</evidence>
<feature type="domain" description="ABC transporter" evidence="10">
    <location>
        <begin position="425"/>
        <end position="648"/>
    </location>
</feature>
<keyword evidence="4" id="KW-0547">Nucleotide-binding</keyword>
<dbReference type="OrthoDB" id="6500128at2759"/>
<dbReference type="FunFam" id="1.20.1560.10:FF:000014">
    <property type="entry name" value="Multidrug resistance-associated protein member 4"/>
    <property type="match status" value="1"/>
</dbReference>
<dbReference type="InterPro" id="IPR036640">
    <property type="entry name" value="ABC1_TM_sf"/>
</dbReference>
<accession>A0A6P7F5B0</accession>
<evidence type="ECO:0000313" key="13">
    <source>
        <dbReference type="RefSeq" id="XP_028130889.1"/>
    </source>
</evidence>
<evidence type="ECO:0000259" key="10">
    <source>
        <dbReference type="PROSITE" id="PS50893"/>
    </source>
</evidence>
<dbReference type="InterPro" id="IPR017871">
    <property type="entry name" value="ABC_transporter-like_CS"/>
</dbReference>
<comment type="subcellular location">
    <subcellularLocation>
        <location evidence="1">Membrane</location>
        <topology evidence="1">Multi-pass membrane protein</topology>
    </subcellularLocation>
</comment>
<dbReference type="CDD" id="cd03250">
    <property type="entry name" value="ABCC_MRP_domain1"/>
    <property type="match status" value="1"/>
</dbReference>
<evidence type="ECO:0000259" key="11">
    <source>
        <dbReference type="PROSITE" id="PS50929"/>
    </source>
</evidence>
<dbReference type="CDD" id="cd03244">
    <property type="entry name" value="ABCC_MRP_domain2"/>
    <property type="match status" value="1"/>
</dbReference>
<feature type="transmembrane region" description="Helical" evidence="9">
    <location>
        <begin position="955"/>
        <end position="976"/>
    </location>
</feature>
<dbReference type="GO" id="GO:0016020">
    <property type="term" value="C:membrane"/>
    <property type="evidence" value="ECO:0007669"/>
    <property type="project" value="UniProtKB-SubCell"/>
</dbReference>
<dbReference type="SUPFAM" id="SSF52540">
    <property type="entry name" value="P-loop containing nucleoside triphosphate hydrolases"/>
    <property type="match status" value="2"/>
</dbReference>
<feature type="transmembrane region" description="Helical" evidence="9">
    <location>
        <begin position="870"/>
        <end position="889"/>
    </location>
</feature>
<gene>
    <name evidence="12 13" type="primary">LOC114326681</name>
</gene>
<dbReference type="PANTHER" id="PTHR24223">
    <property type="entry name" value="ATP-BINDING CASSETTE SUB-FAMILY C"/>
    <property type="match status" value="1"/>
</dbReference>
<evidence type="ECO:0000256" key="3">
    <source>
        <dbReference type="ARBA" id="ARBA00022692"/>
    </source>
</evidence>
<dbReference type="Gene3D" id="1.20.1560.10">
    <property type="entry name" value="ABC transporter type 1, transmembrane domain"/>
    <property type="match status" value="2"/>
</dbReference>
<dbReference type="Pfam" id="PF00664">
    <property type="entry name" value="ABC_membrane"/>
    <property type="match status" value="2"/>
</dbReference>
<dbReference type="SUPFAM" id="SSF90123">
    <property type="entry name" value="ABC transporter transmembrane region"/>
    <property type="match status" value="2"/>
</dbReference>
<evidence type="ECO:0000256" key="9">
    <source>
        <dbReference type="SAM" id="Phobius"/>
    </source>
</evidence>
<dbReference type="PANTHER" id="PTHR24223:SF448">
    <property type="entry name" value="FI20146P1-RELATED"/>
    <property type="match status" value="1"/>
</dbReference>
<feature type="transmembrane region" description="Helical" evidence="9">
    <location>
        <begin position="131"/>
        <end position="154"/>
    </location>
</feature>